<accession>A0A3P7F1U7</accession>
<proteinExistence type="predicted"/>
<dbReference type="STRING" id="70667.A0A3P7F1U7"/>
<keyword evidence="1" id="KW-0175">Coiled coil</keyword>
<dbReference type="EMBL" id="UYSU01043949">
    <property type="protein sequence ID" value="VDM04612.1"/>
    <property type="molecule type" value="Genomic_DNA"/>
</dbReference>
<keyword evidence="3" id="KW-1185">Reference proteome</keyword>
<dbReference type="AlphaFoldDB" id="A0A3P7F1U7"/>
<protein>
    <submittedName>
        <fullName evidence="2">Uncharacterized protein</fullName>
    </submittedName>
</protein>
<evidence type="ECO:0000313" key="2">
    <source>
        <dbReference type="EMBL" id="VDM04612.1"/>
    </source>
</evidence>
<gene>
    <name evidence="2" type="ORF">SSLN_LOCUS18226</name>
</gene>
<feature type="coiled-coil region" evidence="1">
    <location>
        <begin position="235"/>
        <end position="265"/>
    </location>
</feature>
<evidence type="ECO:0000256" key="1">
    <source>
        <dbReference type="SAM" id="Coils"/>
    </source>
</evidence>
<dbReference type="Proteomes" id="UP000275846">
    <property type="component" value="Unassembled WGS sequence"/>
</dbReference>
<dbReference type="OrthoDB" id="10510685at2759"/>
<evidence type="ECO:0000313" key="3">
    <source>
        <dbReference type="Proteomes" id="UP000275846"/>
    </source>
</evidence>
<reference evidence="2 3" key="1">
    <citation type="submission" date="2018-11" db="EMBL/GenBank/DDBJ databases">
        <authorList>
            <consortium name="Pathogen Informatics"/>
        </authorList>
    </citation>
    <scope>NUCLEOTIDE SEQUENCE [LARGE SCALE GENOMIC DNA]</scope>
    <source>
        <strain evidence="2 3">NST_G2</strain>
    </source>
</reference>
<organism evidence="2 3">
    <name type="scientific">Schistocephalus solidus</name>
    <name type="common">Tapeworm</name>
    <dbReference type="NCBI Taxonomy" id="70667"/>
    <lineage>
        <taxon>Eukaryota</taxon>
        <taxon>Metazoa</taxon>
        <taxon>Spiralia</taxon>
        <taxon>Lophotrochozoa</taxon>
        <taxon>Platyhelminthes</taxon>
        <taxon>Cestoda</taxon>
        <taxon>Eucestoda</taxon>
        <taxon>Diphyllobothriidea</taxon>
        <taxon>Diphyllobothriidae</taxon>
        <taxon>Schistocephalus</taxon>
    </lineage>
</organism>
<sequence length="650" mass="72812">MHDEAVSRRKLIFSVAEDLSRLKSSGSAGGAGSFHAQTGSDAVRTLELELADAYSDLMEQCQSQLRFEREAFRCSQTAMQDAQSAIAAVESLSQRAVSLLYHDLDEPPHFSTPSFDVSDSHRPDLARSVDWQLTCLSDFLSIELSTVQEIVDRSKDWTSSLPEPDCRLADTLAQRLTGELQQINSLVEWRVSALRDFADKVKALSQCLSVEEAWDREFVSTALGGAILKQAPNSLREKQEQVHKLEAHLARLEEHVAAVKELAEEIGLPIVVCVPEQETPFSAPSDLMKRVHCLAQRLTQQGRDIRQQISRWKLDTEQYRDFIIHLSLVYHKVAAFDKDFDRLWDTFKTSADLGSASTCPDSVLVAWAEETLTRNFVPCLGRIREDLRRLAQKLFLLTATTGASKLVLFESQQQLLQERVEHAEATLSTRLSLLISLATRLDDFSRARFHSKARVTTCESRLAELLAHQGAPRDPAALAFRLQMLYDEVEAGLSAETNLLAEYSSDLRDLSLELVASSSSVNLLPPLQLDDEDLEAIEAGTELAETSTSDVFFPPPESCPVDTALVASDLRQVFEKLKKSIWAVRESCEAVISAEIQYRAAKQACQLWLSETRKNLTTCVSVDQRNPQQPLTLDQKINQLRSRQQRISVN</sequence>
<name>A0A3P7F1U7_SCHSO</name>